<accession>A0A0E9N0J3</accession>
<gene>
    <name evidence="1" type="ORF">FPE01S_02_06270</name>
</gene>
<protein>
    <recommendedName>
        <fullName evidence="3">DUF2652 domain-containing protein</fullName>
    </recommendedName>
</protein>
<dbReference type="InterPro" id="IPR029787">
    <property type="entry name" value="Nucleotide_cyclase"/>
</dbReference>
<dbReference type="InterPro" id="IPR020503">
    <property type="entry name" value="Uncharacterised_Rv2561"/>
</dbReference>
<evidence type="ECO:0000313" key="1">
    <source>
        <dbReference type="EMBL" id="GAO43522.1"/>
    </source>
</evidence>
<dbReference type="EMBL" id="BBWV01000002">
    <property type="protein sequence ID" value="GAO43522.1"/>
    <property type="molecule type" value="Genomic_DNA"/>
</dbReference>
<keyword evidence="2" id="KW-1185">Reference proteome</keyword>
<organism evidence="1 2">
    <name type="scientific">Flavihumibacter petaseus NBRC 106054</name>
    <dbReference type="NCBI Taxonomy" id="1220578"/>
    <lineage>
        <taxon>Bacteria</taxon>
        <taxon>Pseudomonadati</taxon>
        <taxon>Bacteroidota</taxon>
        <taxon>Chitinophagia</taxon>
        <taxon>Chitinophagales</taxon>
        <taxon>Chitinophagaceae</taxon>
        <taxon>Flavihumibacter</taxon>
    </lineage>
</organism>
<sequence>MELITLIASVKFGYLRIRMSNQGLIFLPDISGFTQFVNATELDHSRLIIQELLEVLINANEGGLQISEIEGDAILFYRFGAPPTLNEVYRQVEKMFRAFHQNLIAYDNRRYCQCTACKSAGKLTLKVITHYGEFTGYNVQHFYKLIGKDIIVAHRLLKNDIPDHEYWLVTDALSPTGEPAHLANWMTWNEDRQNSDAGDVRYHYTRLTSLKDNLHPDEPPPPDLSKKQLAFSLTRDYSVALIPLFHATGDFNLRSSWMENVTRVEELNHFLPRIGMRCRCVFDNGEEVEYTSSSYHFEDKLIEFTESESSTGNLIYYTIQKISENHTRLRIDYYIPRGWWARYSSRKQRAFLEARFDQSMLNLDTFAKQLQDDQKWCEDEQAL</sequence>
<reference evidence="1 2" key="1">
    <citation type="submission" date="2015-04" db="EMBL/GenBank/DDBJ databases">
        <title>Whole genome shotgun sequence of Flavihumibacter petaseus NBRC 106054.</title>
        <authorList>
            <person name="Miyazawa S."/>
            <person name="Hosoyama A."/>
            <person name="Hashimoto M."/>
            <person name="Noguchi M."/>
            <person name="Tsuchikane K."/>
            <person name="Ohji S."/>
            <person name="Yamazoe A."/>
            <person name="Ichikawa N."/>
            <person name="Kimura A."/>
            <person name="Fujita N."/>
        </authorList>
    </citation>
    <scope>NUCLEOTIDE SEQUENCE [LARGE SCALE GENOMIC DNA]</scope>
    <source>
        <strain evidence="1 2">NBRC 106054</strain>
    </source>
</reference>
<evidence type="ECO:0000313" key="2">
    <source>
        <dbReference type="Proteomes" id="UP000033121"/>
    </source>
</evidence>
<dbReference type="Pfam" id="PF10851">
    <property type="entry name" value="DUF2652"/>
    <property type="match status" value="1"/>
</dbReference>
<evidence type="ECO:0008006" key="3">
    <source>
        <dbReference type="Google" id="ProtNLM"/>
    </source>
</evidence>
<dbReference type="Proteomes" id="UP000033121">
    <property type="component" value="Unassembled WGS sequence"/>
</dbReference>
<dbReference type="Gene3D" id="3.30.70.1230">
    <property type="entry name" value="Nucleotide cyclase"/>
    <property type="match status" value="1"/>
</dbReference>
<dbReference type="RefSeq" id="WP_245623997.1">
    <property type="nucleotide sequence ID" value="NZ_BBWV01000002.1"/>
</dbReference>
<proteinExistence type="predicted"/>
<dbReference type="AlphaFoldDB" id="A0A0E9N0J3"/>
<comment type="caution">
    <text evidence="1">The sequence shown here is derived from an EMBL/GenBank/DDBJ whole genome shotgun (WGS) entry which is preliminary data.</text>
</comment>
<name>A0A0E9N0J3_9BACT</name>
<dbReference type="SUPFAM" id="SSF55961">
    <property type="entry name" value="Bet v1-like"/>
    <property type="match status" value="1"/>
</dbReference>
<dbReference type="STRING" id="1220578.FPE01S_02_06270"/>